<dbReference type="EMBL" id="JACHJV010000001">
    <property type="protein sequence ID" value="MBB4924001.1"/>
    <property type="molecule type" value="Genomic_DNA"/>
</dbReference>
<proteinExistence type="predicted"/>
<evidence type="ECO:0000256" key="2">
    <source>
        <dbReference type="SAM" id="Phobius"/>
    </source>
</evidence>
<feature type="region of interest" description="Disordered" evidence="1">
    <location>
        <begin position="75"/>
        <end position="106"/>
    </location>
</feature>
<evidence type="ECO:0000256" key="1">
    <source>
        <dbReference type="SAM" id="MobiDB-lite"/>
    </source>
</evidence>
<name>A0A7W7VV39_KITKI</name>
<accession>A0A7W7VV39</accession>
<comment type="caution">
    <text evidence="3">The sequence shown here is derived from an EMBL/GenBank/DDBJ whole genome shotgun (WGS) entry which is preliminary data.</text>
</comment>
<reference evidence="3 4" key="1">
    <citation type="submission" date="2020-08" db="EMBL/GenBank/DDBJ databases">
        <title>Sequencing the genomes of 1000 actinobacteria strains.</title>
        <authorList>
            <person name="Klenk H.-P."/>
        </authorList>
    </citation>
    <scope>NUCLEOTIDE SEQUENCE [LARGE SCALE GENOMIC DNA]</scope>
    <source>
        <strain evidence="3 4">DSM 41654</strain>
    </source>
</reference>
<protein>
    <submittedName>
        <fullName evidence="3">Uncharacterized protein</fullName>
    </submittedName>
</protein>
<sequence>MDFEDDLTEMLVKSVDELDPPIALMIAEGSRDGRRRRRIRRGLQVAGAAVVVAALVTAGAVVGLGSSGSSHSMQAADATAASGGPSASPSASASASASLSASPSTQPATADLTWQAMLKILNDQLPPGAQLGKLDTYAVKFNDNAHTRYVELQYNDGAGASTVMVTVSNAPIPTGIRAPMTDCTNWKGGVDEGGRKPGYEHPSCQVRQLPDGTKVLGYITGTDGYGLYDESVKVFRPDGTEVSITAANATLDQYTGTPGPNLTVTRDKPPVGLPGWEAIAQSPQWQMKVPQSVVDAGVAFAKTVSRLPCPQDTKPGDCDID</sequence>
<keyword evidence="2" id="KW-0472">Membrane</keyword>
<keyword evidence="2" id="KW-1133">Transmembrane helix</keyword>
<keyword evidence="4" id="KW-1185">Reference proteome</keyword>
<evidence type="ECO:0000313" key="4">
    <source>
        <dbReference type="Proteomes" id="UP000540506"/>
    </source>
</evidence>
<organism evidence="3 4">
    <name type="scientific">Kitasatospora kifunensis</name>
    <name type="common">Streptomyces kifunensis</name>
    <dbReference type="NCBI Taxonomy" id="58351"/>
    <lineage>
        <taxon>Bacteria</taxon>
        <taxon>Bacillati</taxon>
        <taxon>Actinomycetota</taxon>
        <taxon>Actinomycetes</taxon>
        <taxon>Kitasatosporales</taxon>
        <taxon>Streptomycetaceae</taxon>
        <taxon>Kitasatospora</taxon>
    </lineage>
</organism>
<dbReference type="RefSeq" id="WP_184936019.1">
    <property type="nucleotide sequence ID" value="NZ_JACHJV010000001.1"/>
</dbReference>
<feature type="transmembrane region" description="Helical" evidence="2">
    <location>
        <begin position="43"/>
        <end position="64"/>
    </location>
</feature>
<evidence type="ECO:0000313" key="3">
    <source>
        <dbReference type="EMBL" id="MBB4924001.1"/>
    </source>
</evidence>
<gene>
    <name evidence="3" type="ORF">FHR34_002994</name>
</gene>
<keyword evidence="2" id="KW-0812">Transmembrane</keyword>
<dbReference type="AlphaFoldDB" id="A0A7W7VV39"/>
<dbReference type="Proteomes" id="UP000540506">
    <property type="component" value="Unassembled WGS sequence"/>
</dbReference>